<organism evidence="2">
    <name type="scientific">mine drainage metagenome</name>
    <dbReference type="NCBI Taxonomy" id="410659"/>
    <lineage>
        <taxon>unclassified sequences</taxon>
        <taxon>metagenomes</taxon>
        <taxon>ecological metagenomes</taxon>
    </lineage>
</organism>
<dbReference type="AlphaFoldDB" id="A0A1J5S035"/>
<accession>A0A1J5S035</accession>
<dbReference type="InterPro" id="IPR018968">
    <property type="entry name" value="Phasin"/>
</dbReference>
<dbReference type="EMBL" id="MLJW01000201">
    <property type="protein sequence ID" value="OIQ93709.1"/>
    <property type="molecule type" value="Genomic_DNA"/>
</dbReference>
<sequence length="117" mass="12599">MVQNANIDQLVSFGKDNVEALVKSSSLAVKGLEELSKVYAALANQSVEQTSAAVKALSSAKSPTEFQSIYNDLAKNNFEQFIAESRKIQELTNSLVTSSVAPLSARVQALQSMYKVA</sequence>
<reference evidence="2" key="1">
    <citation type="submission" date="2016-10" db="EMBL/GenBank/DDBJ databases">
        <title>Sequence of Gallionella enrichment culture.</title>
        <authorList>
            <person name="Poehlein A."/>
            <person name="Muehling M."/>
            <person name="Daniel R."/>
        </authorList>
    </citation>
    <scope>NUCLEOTIDE SEQUENCE</scope>
</reference>
<evidence type="ECO:0000313" key="2">
    <source>
        <dbReference type="EMBL" id="OIQ93709.1"/>
    </source>
</evidence>
<dbReference type="NCBIfam" id="TIGR01841">
    <property type="entry name" value="phasin"/>
    <property type="match status" value="1"/>
</dbReference>
<comment type="caution">
    <text evidence="2">The sequence shown here is derived from an EMBL/GenBank/DDBJ whole genome shotgun (WGS) entry which is preliminary data.</text>
</comment>
<dbReference type="Pfam" id="PF09361">
    <property type="entry name" value="Phasin_2"/>
    <property type="match status" value="1"/>
</dbReference>
<proteinExistence type="predicted"/>
<evidence type="ECO:0000259" key="1">
    <source>
        <dbReference type="Pfam" id="PF09361"/>
    </source>
</evidence>
<protein>
    <submittedName>
        <fullName evidence="2">Phasin protein</fullName>
    </submittedName>
</protein>
<feature type="domain" description="Phasin" evidence="1">
    <location>
        <begin position="9"/>
        <end position="107"/>
    </location>
</feature>
<name>A0A1J5S035_9ZZZZ</name>
<gene>
    <name evidence="2" type="ORF">GALL_243000</name>
</gene>
<dbReference type="InterPro" id="IPR010127">
    <property type="entry name" value="Phasin_subfam-1"/>
</dbReference>